<keyword evidence="1" id="KW-0732">Signal</keyword>
<reference evidence="2 3" key="2">
    <citation type="journal article" date="2023" name="Mol. Biol. Evol.">
        <title>Genomics of Secondarily Temperate Adaptation in the Only Non-Antarctic Icefish.</title>
        <authorList>
            <person name="Rivera-Colon A.G."/>
            <person name="Rayamajhi N."/>
            <person name="Minhas B.F."/>
            <person name="Madrigal G."/>
            <person name="Bilyk K.T."/>
            <person name="Yoon V."/>
            <person name="Hune M."/>
            <person name="Gregory S."/>
            <person name="Cheng C.H.C."/>
            <person name="Catchen J.M."/>
        </authorList>
    </citation>
    <scope>NUCLEOTIDE SEQUENCE [LARGE SCALE GENOMIC DNA]</scope>
    <source>
        <strain evidence="2">JMC-PN-2008</strain>
    </source>
</reference>
<comment type="caution">
    <text evidence="2">The sequence shown here is derived from an EMBL/GenBank/DDBJ whole genome shotgun (WGS) entry which is preliminary data.</text>
</comment>
<protein>
    <submittedName>
        <fullName evidence="2">Uncharacterized protein</fullName>
    </submittedName>
</protein>
<keyword evidence="3" id="KW-1185">Reference proteome</keyword>
<dbReference type="EMBL" id="JAUZQC010000016">
    <property type="protein sequence ID" value="KAK5857122.1"/>
    <property type="molecule type" value="Genomic_DNA"/>
</dbReference>
<name>A0AAN7XA39_ELEMC</name>
<evidence type="ECO:0000313" key="3">
    <source>
        <dbReference type="Proteomes" id="UP001346869"/>
    </source>
</evidence>
<gene>
    <name evidence="2" type="ORF">PBY51_010388</name>
</gene>
<feature type="chain" id="PRO_5042884517" evidence="1">
    <location>
        <begin position="34"/>
        <end position="67"/>
    </location>
</feature>
<sequence>MGREWMREAAACWGRLRYHVMLLFFASDMTVISEPSGVAVRWDVAKGPVLQLFPCPGCQRHTELTTE</sequence>
<evidence type="ECO:0000256" key="1">
    <source>
        <dbReference type="SAM" id="SignalP"/>
    </source>
</evidence>
<organism evidence="2 3">
    <name type="scientific">Eleginops maclovinus</name>
    <name type="common">Patagonian blennie</name>
    <name type="synonym">Eleginus maclovinus</name>
    <dbReference type="NCBI Taxonomy" id="56733"/>
    <lineage>
        <taxon>Eukaryota</taxon>
        <taxon>Metazoa</taxon>
        <taxon>Chordata</taxon>
        <taxon>Craniata</taxon>
        <taxon>Vertebrata</taxon>
        <taxon>Euteleostomi</taxon>
        <taxon>Actinopterygii</taxon>
        <taxon>Neopterygii</taxon>
        <taxon>Teleostei</taxon>
        <taxon>Neoteleostei</taxon>
        <taxon>Acanthomorphata</taxon>
        <taxon>Eupercaria</taxon>
        <taxon>Perciformes</taxon>
        <taxon>Notothenioidei</taxon>
        <taxon>Eleginopidae</taxon>
        <taxon>Eleginops</taxon>
    </lineage>
</organism>
<dbReference type="Proteomes" id="UP001346869">
    <property type="component" value="Unassembled WGS sequence"/>
</dbReference>
<feature type="signal peptide" evidence="1">
    <location>
        <begin position="1"/>
        <end position="33"/>
    </location>
</feature>
<accession>A0AAN7XA39</accession>
<evidence type="ECO:0000313" key="2">
    <source>
        <dbReference type="EMBL" id="KAK5857122.1"/>
    </source>
</evidence>
<dbReference type="AlphaFoldDB" id="A0AAN7XA39"/>
<proteinExistence type="predicted"/>
<reference evidence="2 3" key="1">
    <citation type="journal article" date="2023" name="Genes (Basel)">
        <title>Chromosome-Level Genome Assembly and Circadian Gene Repertoire of the Patagonia Blennie Eleginops maclovinus-The Closest Ancestral Proxy of Antarctic Cryonotothenioids.</title>
        <authorList>
            <person name="Cheng C.C."/>
            <person name="Rivera-Colon A.G."/>
            <person name="Minhas B.F."/>
            <person name="Wilson L."/>
            <person name="Rayamajhi N."/>
            <person name="Vargas-Chacoff L."/>
            <person name="Catchen J.M."/>
        </authorList>
    </citation>
    <scope>NUCLEOTIDE SEQUENCE [LARGE SCALE GENOMIC DNA]</scope>
    <source>
        <strain evidence="2">JMC-PN-2008</strain>
    </source>
</reference>